<organism evidence="1">
    <name type="scientific">Arundo donax</name>
    <name type="common">Giant reed</name>
    <name type="synonym">Donax arundinaceus</name>
    <dbReference type="NCBI Taxonomy" id="35708"/>
    <lineage>
        <taxon>Eukaryota</taxon>
        <taxon>Viridiplantae</taxon>
        <taxon>Streptophyta</taxon>
        <taxon>Embryophyta</taxon>
        <taxon>Tracheophyta</taxon>
        <taxon>Spermatophyta</taxon>
        <taxon>Magnoliopsida</taxon>
        <taxon>Liliopsida</taxon>
        <taxon>Poales</taxon>
        <taxon>Poaceae</taxon>
        <taxon>PACMAD clade</taxon>
        <taxon>Arundinoideae</taxon>
        <taxon>Arundineae</taxon>
        <taxon>Arundo</taxon>
    </lineage>
</organism>
<reference evidence="1" key="2">
    <citation type="journal article" date="2015" name="Data Brief">
        <title>Shoot transcriptome of the giant reed, Arundo donax.</title>
        <authorList>
            <person name="Barrero R.A."/>
            <person name="Guerrero F.D."/>
            <person name="Moolhuijzen P."/>
            <person name="Goolsby J.A."/>
            <person name="Tidwell J."/>
            <person name="Bellgard S.E."/>
            <person name="Bellgard M.I."/>
        </authorList>
    </citation>
    <scope>NUCLEOTIDE SEQUENCE</scope>
    <source>
        <tissue evidence="1">Shoot tissue taken approximately 20 cm above the soil surface</tissue>
    </source>
</reference>
<proteinExistence type="predicted"/>
<accession>A0A0A8ZKE9</accession>
<dbReference type="EMBL" id="GBRH01258609">
    <property type="protein sequence ID" value="JAD39286.1"/>
    <property type="molecule type" value="Transcribed_RNA"/>
</dbReference>
<evidence type="ECO:0000313" key="1">
    <source>
        <dbReference type="EMBL" id="JAD39286.1"/>
    </source>
</evidence>
<name>A0A0A8ZKE9_ARUDO</name>
<protein>
    <submittedName>
        <fullName evidence="1">Uncharacterized protein</fullName>
    </submittedName>
</protein>
<sequence>MRQPALAFSAILVEIFFRRSRC</sequence>
<reference evidence="1" key="1">
    <citation type="submission" date="2014-09" db="EMBL/GenBank/DDBJ databases">
        <authorList>
            <person name="Magalhaes I.L.F."/>
            <person name="Oliveira U."/>
            <person name="Santos F.R."/>
            <person name="Vidigal T.H.D.A."/>
            <person name="Brescovit A.D."/>
            <person name="Santos A.J."/>
        </authorList>
    </citation>
    <scope>NUCLEOTIDE SEQUENCE</scope>
    <source>
        <tissue evidence="1">Shoot tissue taken approximately 20 cm above the soil surface</tissue>
    </source>
</reference>
<dbReference type="AlphaFoldDB" id="A0A0A8ZKE9"/>